<evidence type="ECO:0000313" key="2">
    <source>
        <dbReference type="EMBL" id="OOZ36350.1"/>
    </source>
</evidence>
<sequence>MKKYEHLADLLESKGVVEARFKSGHYVREVPDSSPPSPPRVPDFSLRPQKISKWLKVLNVLFRREEPGITYLGRATPNVRAPTLNPLNRSLAALTRRGDERDLSYDYMFGCEELRQQIPRVSVDSGCGLSPDEIIITSGCLEALSSSLRALTKPGNTVIVDSPSFYCSLQVIEANGLKALEMPTDPQNGVNLEAMELALEKMVGQSLSSDTVIQ</sequence>
<comment type="caution">
    <text evidence="2">The sequence shown here is derived from an EMBL/GenBank/DDBJ whole genome shotgun (WGS) entry which is preliminary data.</text>
</comment>
<keyword evidence="3" id="KW-1185">Reference proteome</keyword>
<evidence type="ECO:0000259" key="1">
    <source>
        <dbReference type="Pfam" id="PF00155"/>
    </source>
</evidence>
<dbReference type="SUPFAM" id="SSF53383">
    <property type="entry name" value="PLP-dependent transferases"/>
    <property type="match status" value="1"/>
</dbReference>
<dbReference type="Pfam" id="PF00155">
    <property type="entry name" value="Aminotran_1_2"/>
    <property type="match status" value="1"/>
</dbReference>
<accession>A0A1T2KUE5</accession>
<protein>
    <recommendedName>
        <fullName evidence="1">Aminotransferase class I/classII large domain-containing protein</fullName>
    </recommendedName>
</protein>
<dbReference type="InterPro" id="IPR004839">
    <property type="entry name" value="Aminotransferase_I/II_large"/>
</dbReference>
<dbReference type="GO" id="GO:0030170">
    <property type="term" value="F:pyridoxal phosphate binding"/>
    <property type="evidence" value="ECO:0007669"/>
    <property type="project" value="InterPro"/>
</dbReference>
<dbReference type="InterPro" id="IPR015421">
    <property type="entry name" value="PyrdxlP-dep_Trfase_major"/>
</dbReference>
<name>A0A1T2KUE5_9GAMM</name>
<organism evidence="2 3">
    <name type="scientific">Solemya velesiana gill symbiont</name>
    <dbReference type="NCBI Taxonomy" id="1918948"/>
    <lineage>
        <taxon>Bacteria</taxon>
        <taxon>Pseudomonadati</taxon>
        <taxon>Pseudomonadota</taxon>
        <taxon>Gammaproteobacteria</taxon>
        <taxon>sulfur-oxidizing symbionts</taxon>
    </lineage>
</organism>
<dbReference type="InterPro" id="IPR051446">
    <property type="entry name" value="HTH_trans_reg/aminotransferase"/>
</dbReference>
<reference evidence="2 3" key="1">
    <citation type="submission" date="2016-11" db="EMBL/GenBank/DDBJ databases">
        <title>Mixed transmission modes and dynamic genome evolution in an obligate animal-bacterial symbiosis.</title>
        <authorList>
            <person name="Russell S.L."/>
            <person name="Corbett-Detig R.B."/>
            <person name="Cavanaugh C.M."/>
        </authorList>
    </citation>
    <scope>NUCLEOTIDE SEQUENCE [LARGE SCALE GENOMIC DNA]</scope>
    <source>
        <strain evidence="2">Se-Cadez</strain>
    </source>
</reference>
<dbReference type="OrthoDB" id="9804020at2"/>
<dbReference type="RefSeq" id="WP_078487293.1">
    <property type="nucleotide sequence ID" value="NZ_MPRJ01000043.1"/>
</dbReference>
<evidence type="ECO:0000313" key="3">
    <source>
        <dbReference type="Proteomes" id="UP000190896"/>
    </source>
</evidence>
<dbReference type="EMBL" id="MPRJ01000043">
    <property type="protein sequence ID" value="OOZ36350.1"/>
    <property type="molecule type" value="Genomic_DNA"/>
</dbReference>
<gene>
    <name evidence="2" type="ORF">BOW51_07605</name>
</gene>
<dbReference type="PANTHER" id="PTHR46577:SF1">
    <property type="entry name" value="HTH-TYPE TRANSCRIPTIONAL REGULATORY PROTEIN GABR"/>
    <property type="match status" value="1"/>
</dbReference>
<dbReference type="InterPro" id="IPR015424">
    <property type="entry name" value="PyrdxlP-dep_Trfase"/>
</dbReference>
<dbReference type="Proteomes" id="UP000190896">
    <property type="component" value="Unassembled WGS sequence"/>
</dbReference>
<dbReference type="PANTHER" id="PTHR46577">
    <property type="entry name" value="HTH-TYPE TRANSCRIPTIONAL REGULATORY PROTEIN GABR"/>
    <property type="match status" value="1"/>
</dbReference>
<proteinExistence type="predicted"/>
<dbReference type="Gene3D" id="3.40.640.10">
    <property type="entry name" value="Type I PLP-dependent aspartate aminotransferase-like (Major domain)"/>
    <property type="match status" value="1"/>
</dbReference>
<feature type="domain" description="Aminotransferase class I/classII large" evidence="1">
    <location>
        <begin position="109"/>
        <end position="205"/>
    </location>
</feature>
<dbReference type="AlphaFoldDB" id="A0A1T2KUE5"/>